<evidence type="ECO:0000256" key="6">
    <source>
        <dbReference type="ARBA" id="ARBA00023012"/>
    </source>
</evidence>
<evidence type="ECO:0000259" key="10">
    <source>
        <dbReference type="PROSITE" id="PS50109"/>
    </source>
</evidence>
<dbReference type="InterPro" id="IPR004358">
    <property type="entry name" value="Sig_transdc_His_kin-like_C"/>
</dbReference>
<dbReference type="PROSITE" id="PS50110">
    <property type="entry name" value="RESPONSE_REGULATORY"/>
    <property type="match status" value="1"/>
</dbReference>
<dbReference type="GO" id="GO:0000155">
    <property type="term" value="F:phosphorelay sensor kinase activity"/>
    <property type="evidence" value="ECO:0007669"/>
    <property type="project" value="InterPro"/>
</dbReference>
<comment type="catalytic activity">
    <reaction evidence="1">
        <text>ATP + protein L-histidine = ADP + protein N-phospho-L-histidine.</text>
        <dbReference type="EC" id="2.7.13.3"/>
    </reaction>
</comment>
<protein>
    <recommendedName>
        <fullName evidence="2">histidine kinase</fullName>
        <ecNumber evidence="2">2.7.13.3</ecNumber>
    </recommendedName>
</protein>
<evidence type="ECO:0000256" key="4">
    <source>
        <dbReference type="ARBA" id="ARBA00022679"/>
    </source>
</evidence>
<organism evidence="12 13">
    <name type="scientific">Shimia aestuarii</name>
    <dbReference type="NCBI Taxonomy" id="254406"/>
    <lineage>
        <taxon>Bacteria</taxon>
        <taxon>Pseudomonadati</taxon>
        <taxon>Pseudomonadota</taxon>
        <taxon>Alphaproteobacteria</taxon>
        <taxon>Rhodobacterales</taxon>
        <taxon>Roseobacteraceae</taxon>
    </lineage>
</organism>
<dbReference type="Pfam" id="PF00072">
    <property type="entry name" value="Response_reg"/>
    <property type="match status" value="1"/>
</dbReference>
<accession>A0A1I4RDL7</accession>
<dbReference type="CDD" id="cd00075">
    <property type="entry name" value="HATPase"/>
    <property type="match status" value="1"/>
</dbReference>
<evidence type="ECO:0000259" key="11">
    <source>
        <dbReference type="PROSITE" id="PS50110"/>
    </source>
</evidence>
<dbReference type="Pfam" id="PF00512">
    <property type="entry name" value="HisKA"/>
    <property type="match status" value="1"/>
</dbReference>
<gene>
    <name evidence="12" type="ORF">SAMN04488042_10825</name>
</gene>
<feature type="domain" description="Histidine kinase" evidence="10">
    <location>
        <begin position="381"/>
        <end position="593"/>
    </location>
</feature>
<feature type="region of interest" description="Disordered" evidence="9">
    <location>
        <begin position="732"/>
        <end position="755"/>
    </location>
</feature>
<dbReference type="Gene3D" id="1.10.287.130">
    <property type="match status" value="1"/>
</dbReference>
<dbReference type="InterPro" id="IPR011006">
    <property type="entry name" value="CheY-like_superfamily"/>
</dbReference>
<dbReference type="InterPro" id="IPR003661">
    <property type="entry name" value="HisK_dim/P_dom"/>
</dbReference>
<proteinExistence type="predicted"/>
<dbReference type="SUPFAM" id="SSF55785">
    <property type="entry name" value="PYP-like sensor domain (PAS domain)"/>
    <property type="match status" value="1"/>
</dbReference>
<dbReference type="AlphaFoldDB" id="A0A1I4RDL7"/>
<dbReference type="STRING" id="254406.SAMN04488042_10825"/>
<dbReference type="InterPro" id="IPR001789">
    <property type="entry name" value="Sig_transdc_resp-reg_receiver"/>
</dbReference>
<dbReference type="Gene3D" id="3.40.50.2300">
    <property type="match status" value="1"/>
</dbReference>
<dbReference type="PROSITE" id="PS50109">
    <property type="entry name" value="HIS_KIN"/>
    <property type="match status" value="1"/>
</dbReference>
<dbReference type="EMBL" id="FOTQ01000008">
    <property type="protein sequence ID" value="SFM50023.1"/>
    <property type="molecule type" value="Genomic_DNA"/>
</dbReference>
<evidence type="ECO:0000313" key="12">
    <source>
        <dbReference type="EMBL" id="SFM50023.1"/>
    </source>
</evidence>
<dbReference type="Pfam" id="PF02518">
    <property type="entry name" value="HATPase_c"/>
    <property type="match status" value="1"/>
</dbReference>
<dbReference type="SUPFAM" id="SSF55874">
    <property type="entry name" value="ATPase domain of HSP90 chaperone/DNA topoisomerase II/histidine kinase"/>
    <property type="match status" value="1"/>
</dbReference>
<keyword evidence="6" id="KW-0902">Two-component regulatory system</keyword>
<dbReference type="Proteomes" id="UP000199144">
    <property type="component" value="Unassembled WGS sequence"/>
</dbReference>
<keyword evidence="5" id="KW-0418">Kinase</keyword>
<dbReference type="OrthoDB" id="9764438at2"/>
<dbReference type="CDD" id="cd00082">
    <property type="entry name" value="HisKA"/>
    <property type="match status" value="1"/>
</dbReference>
<evidence type="ECO:0000256" key="9">
    <source>
        <dbReference type="SAM" id="MobiDB-lite"/>
    </source>
</evidence>
<feature type="coiled-coil region" evidence="8">
    <location>
        <begin position="58"/>
        <end position="95"/>
    </location>
</feature>
<feature type="modified residue" description="4-aspartylphosphate" evidence="7">
    <location>
        <position position="665"/>
    </location>
</feature>
<dbReference type="SUPFAM" id="SSF52172">
    <property type="entry name" value="CheY-like"/>
    <property type="match status" value="1"/>
</dbReference>
<sequence length="755" mass="82373">MPESLINPQDSLERQNEKLLKIIGTLMRRAEQGGDAAGVAYAQFERSVMLEDEVRARTRELEQALDLLNDSNAQLAQANAAAEAARANLANAIETVQEGFALFDADETLVMCNSRFGKHMRDIHHLFKPGLQFRDYVRLVSESPYLSLPEGDTPAAWAAQRLALHKDNHVVFNARMAGSRWLQVSEHRTPDGGTVVLQTDVTDMVLLERQERERLLDDQARLIKATLEHLNQGICIFDSAARLVGWNGRVGELLSIPVGRFRIGSSFASIFEQLGRDMAFLDGADAQTLTDWAGSNTRRAPLSFEIAVGGTRTLAVFAQQMPDGGFVISFTDISAERAAMRAISEVNETLERRVMERTLELEDALAEAERANASKSRFVAAASHDLLQPLSAAKLYVASLESDLEDAAQRDRLAKTNNALQSVEHILGALLDISRLDSGAASVDLGEIALHDMLAQLHDEMQPLARDKGLAFALDAAPATVKSDATYLRRILQNLIANALRYTEAGRVDIAVSQEDGRVRVEIIDTGPGIPEDQHEKVFDEFHRVNASASPAEGLGLGLAIVDRACRLLSHPLVMHSVPERGTRFALDLPLARPARTRTASPPSTEADMPVHRIVLLIENDAELRHALTVTLESWGADVLACASAQEAFALLAEIDIAPDVVLADYQLDHGEFGTDAVAALHARFGPIPACVITANRDAALGEICADLGAALLYKPINPDALRRFVLTSEQNPSESGSVSHPAPRYRRNTDVIPT</sequence>
<dbReference type="Gene3D" id="3.30.450.20">
    <property type="entry name" value="PAS domain"/>
    <property type="match status" value="1"/>
</dbReference>
<dbReference type="InterPro" id="IPR005467">
    <property type="entry name" value="His_kinase_dom"/>
</dbReference>
<dbReference type="CDD" id="cd00156">
    <property type="entry name" value="REC"/>
    <property type="match status" value="1"/>
</dbReference>
<dbReference type="SMART" id="SM00448">
    <property type="entry name" value="REC"/>
    <property type="match status" value="1"/>
</dbReference>
<dbReference type="InterPro" id="IPR036890">
    <property type="entry name" value="HATPase_C_sf"/>
</dbReference>
<keyword evidence="4" id="KW-0808">Transferase</keyword>
<dbReference type="RefSeq" id="WP_093095227.1">
    <property type="nucleotide sequence ID" value="NZ_FOTQ01000008.1"/>
</dbReference>
<feature type="domain" description="Response regulatory" evidence="11">
    <location>
        <begin position="614"/>
        <end position="730"/>
    </location>
</feature>
<evidence type="ECO:0000256" key="8">
    <source>
        <dbReference type="SAM" id="Coils"/>
    </source>
</evidence>
<dbReference type="EC" id="2.7.13.3" evidence="2"/>
<keyword evidence="8" id="KW-0175">Coiled coil</keyword>
<dbReference type="InterPro" id="IPR003594">
    <property type="entry name" value="HATPase_dom"/>
</dbReference>
<keyword evidence="13" id="KW-1185">Reference proteome</keyword>
<dbReference type="SUPFAM" id="SSF47384">
    <property type="entry name" value="Homodimeric domain of signal transducing histidine kinase"/>
    <property type="match status" value="1"/>
</dbReference>
<dbReference type="SMART" id="SM00388">
    <property type="entry name" value="HisKA"/>
    <property type="match status" value="1"/>
</dbReference>
<dbReference type="PRINTS" id="PR00344">
    <property type="entry name" value="BCTRLSENSOR"/>
</dbReference>
<dbReference type="PANTHER" id="PTHR43711">
    <property type="entry name" value="TWO-COMPONENT HISTIDINE KINASE"/>
    <property type="match status" value="1"/>
</dbReference>
<dbReference type="InterPro" id="IPR050736">
    <property type="entry name" value="Sensor_HK_Regulatory"/>
</dbReference>
<dbReference type="InterPro" id="IPR036097">
    <property type="entry name" value="HisK_dim/P_sf"/>
</dbReference>
<name>A0A1I4RDL7_9RHOB</name>
<evidence type="ECO:0000256" key="5">
    <source>
        <dbReference type="ARBA" id="ARBA00022777"/>
    </source>
</evidence>
<keyword evidence="3 7" id="KW-0597">Phosphoprotein</keyword>
<reference evidence="12 13" key="1">
    <citation type="submission" date="2016-10" db="EMBL/GenBank/DDBJ databases">
        <authorList>
            <person name="de Groot N.N."/>
        </authorList>
    </citation>
    <scope>NUCLEOTIDE SEQUENCE [LARGE SCALE GENOMIC DNA]</scope>
    <source>
        <strain evidence="12 13">DSM 15283</strain>
    </source>
</reference>
<evidence type="ECO:0000256" key="7">
    <source>
        <dbReference type="PROSITE-ProRule" id="PRU00169"/>
    </source>
</evidence>
<dbReference type="Pfam" id="PF12860">
    <property type="entry name" value="PAS_7"/>
    <property type="match status" value="2"/>
</dbReference>
<dbReference type="Gene3D" id="3.30.565.10">
    <property type="entry name" value="Histidine kinase-like ATPase, C-terminal domain"/>
    <property type="match status" value="1"/>
</dbReference>
<dbReference type="PANTHER" id="PTHR43711:SF28">
    <property type="entry name" value="SENSOR HISTIDINE KINASE YXDK"/>
    <property type="match status" value="1"/>
</dbReference>
<evidence type="ECO:0000256" key="3">
    <source>
        <dbReference type="ARBA" id="ARBA00022553"/>
    </source>
</evidence>
<evidence type="ECO:0000313" key="13">
    <source>
        <dbReference type="Proteomes" id="UP000199144"/>
    </source>
</evidence>
<dbReference type="InterPro" id="IPR035965">
    <property type="entry name" value="PAS-like_dom_sf"/>
</dbReference>
<dbReference type="SMART" id="SM00387">
    <property type="entry name" value="HATPase_c"/>
    <property type="match status" value="1"/>
</dbReference>
<evidence type="ECO:0000256" key="2">
    <source>
        <dbReference type="ARBA" id="ARBA00012438"/>
    </source>
</evidence>
<evidence type="ECO:0000256" key="1">
    <source>
        <dbReference type="ARBA" id="ARBA00000085"/>
    </source>
</evidence>